<sequence>MAPVKAILVAAFAAGVVIGAGSDAMANNFGSTAASGDPVNQVSLANNLHHRVDFKNTTSEVGGAVQWALNNAYPDAGVTWTWVDSDSFDVRVRDFGAGDNGLFAWVNCPDAADEGGTNPNRWCYGQILTWNLYSGYDYANDTVQERRSRGCHELGHTFGLRHQLNDDADPTCMRLYNPDRVARLSQHDINHINNNY</sequence>
<dbReference type="EMBL" id="BAAAZH010000027">
    <property type="protein sequence ID" value="GAA4125297.1"/>
    <property type="molecule type" value="Genomic_DNA"/>
</dbReference>
<evidence type="ECO:0000313" key="2">
    <source>
        <dbReference type="EMBL" id="GAA4125297.1"/>
    </source>
</evidence>
<reference evidence="3" key="1">
    <citation type="journal article" date="2019" name="Int. J. Syst. Evol. Microbiol.">
        <title>The Global Catalogue of Microorganisms (GCM) 10K type strain sequencing project: providing services to taxonomists for standard genome sequencing and annotation.</title>
        <authorList>
            <consortium name="The Broad Institute Genomics Platform"/>
            <consortium name="The Broad Institute Genome Sequencing Center for Infectious Disease"/>
            <person name="Wu L."/>
            <person name="Ma J."/>
        </authorList>
    </citation>
    <scope>NUCLEOTIDE SEQUENCE [LARGE SCALE GENOMIC DNA]</scope>
    <source>
        <strain evidence="3">JCM 16703</strain>
    </source>
</reference>
<dbReference type="SUPFAM" id="SSF55486">
    <property type="entry name" value="Metalloproteases ('zincins'), catalytic domain"/>
    <property type="match status" value="1"/>
</dbReference>
<dbReference type="Gene3D" id="3.40.390.10">
    <property type="entry name" value="Collagenase (Catalytic Domain)"/>
    <property type="match status" value="1"/>
</dbReference>
<evidence type="ECO:0000313" key="3">
    <source>
        <dbReference type="Proteomes" id="UP001501495"/>
    </source>
</evidence>
<accession>A0ABP7XSU7</accession>
<name>A0ABP7XSU7_9ACTN</name>
<comment type="caution">
    <text evidence="2">The sequence shown here is derived from an EMBL/GenBank/DDBJ whole genome shotgun (WGS) entry which is preliminary data.</text>
</comment>
<protein>
    <recommendedName>
        <fullName evidence="4">Peptidase M10 metallopeptidase domain-containing protein</fullName>
    </recommendedName>
</protein>
<organism evidence="2 3">
    <name type="scientific">Nocardioides fonticola</name>
    <dbReference type="NCBI Taxonomy" id="450363"/>
    <lineage>
        <taxon>Bacteria</taxon>
        <taxon>Bacillati</taxon>
        <taxon>Actinomycetota</taxon>
        <taxon>Actinomycetes</taxon>
        <taxon>Propionibacteriales</taxon>
        <taxon>Nocardioidaceae</taxon>
        <taxon>Nocardioides</taxon>
    </lineage>
</organism>
<proteinExistence type="predicted"/>
<gene>
    <name evidence="2" type="ORF">GCM10022215_33660</name>
</gene>
<dbReference type="Proteomes" id="UP001501495">
    <property type="component" value="Unassembled WGS sequence"/>
</dbReference>
<keyword evidence="3" id="KW-1185">Reference proteome</keyword>
<keyword evidence="1" id="KW-0732">Signal</keyword>
<evidence type="ECO:0008006" key="4">
    <source>
        <dbReference type="Google" id="ProtNLM"/>
    </source>
</evidence>
<dbReference type="InterPro" id="IPR024079">
    <property type="entry name" value="MetalloPept_cat_dom_sf"/>
</dbReference>
<evidence type="ECO:0000256" key="1">
    <source>
        <dbReference type="SAM" id="SignalP"/>
    </source>
</evidence>
<feature type="chain" id="PRO_5047122607" description="Peptidase M10 metallopeptidase domain-containing protein" evidence="1">
    <location>
        <begin position="27"/>
        <end position="196"/>
    </location>
</feature>
<feature type="signal peptide" evidence="1">
    <location>
        <begin position="1"/>
        <end position="26"/>
    </location>
</feature>